<dbReference type="CDD" id="cd05380">
    <property type="entry name" value="CAP_euk"/>
    <property type="match status" value="1"/>
</dbReference>
<evidence type="ECO:0000313" key="4">
    <source>
        <dbReference type="EMBL" id="KAI9560006.1"/>
    </source>
</evidence>
<protein>
    <recommendedName>
        <fullName evidence="3">SCP domain-containing protein</fullName>
    </recommendedName>
</protein>
<dbReference type="SMART" id="SM00198">
    <property type="entry name" value="SCP"/>
    <property type="match status" value="1"/>
</dbReference>
<dbReference type="PRINTS" id="PR00837">
    <property type="entry name" value="V5TPXLIKE"/>
</dbReference>
<dbReference type="InterPro" id="IPR035940">
    <property type="entry name" value="CAP_sf"/>
</dbReference>
<dbReference type="FunFam" id="3.40.33.10:FF:000035">
    <property type="entry name" value="CRISP3: cysteine-rich secretory protein, putative"/>
    <property type="match status" value="1"/>
</dbReference>
<evidence type="ECO:0000256" key="2">
    <source>
        <dbReference type="SAM" id="SignalP"/>
    </source>
</evidence>
<name>A0AAD5LC79_9CRUS</name>
<evidence type="ECO:0000256" key="1">
    <source>
        <dbReference type="SAM" id="MobiDB-lite"/>
    </source>
</evidence>
<feature type="signal peptide" evidence="2">
    <location>
        <begin position="1"/>
        <end position="20"/>
    </location>
</feature>
<accession>A0AAD5LC79</accession>
<keyword evidence="5" id="KW-1185">Reference proteome</keyword>
<dbReference type="EMBL" id="WJBH02000004">
    <property type="protein sequence ID" value="KAI9560006.1"/>
    <property type="molecule type" value="Genomic_DNA"/>
</dbReference>
<dbReference type="Gene3D" id="3.40.33.10">
    <property type="entry name" value="CAP"/>
    <property type="match status" value="1"/>
</dbReference>
<dbReference type="PROSITE" id="PS01009">
    <property type="entry name" value="CRISP_1"/>
    <property type="match status" value="1"/>
</dbReference>
<keyword evidence="2" id="KW-0732">Signal</keyword>
<evidence type="ECO:0000259" key="3">
    <source>
        <dbReference type="SMART" id="SM00198"/>
    </source>
</evidence>
<dbReference type="Pfam" id="PF00188">
    <property type="entry name" value="CAP"/>
    <property type="match status" value="1"/>
</dbReference>
<dbReference type="InterPro" id="IPR002413">
    <property type="entry name" value="V5_allergen-like"/>
</dbReference>
<feature type="region of interest" description="Disordered" evidence="1">
    <location>
        <begin position="269"/>
        <end position="292"/>
    </location>
</feature>
<sequence>MMILRPIVTFLAALLVSCRAQDRSTYCRLSSQHTMCRFQSDGSKCDGTVSARGVDRSNRQEILQTHNTLRSIVASGQESRGQPGPQPQASNMQMMTWDDELATVAQRLAEQCLFEHDCNECRKVARFPVGQNLAVEWTNGPPLPTNWKKQVTRWYEEVVEFPNTSARKFEFSVVTGHYSQIIWADTNRVGCGFTSFRDNGTFETNLYVCNYGPAGNFIGLPSYKIGAPCSQCPANTACSTRFPNLCESTKRNPESSVESPAEELFNEILPRPTGKPLRPPLKVTTPSGSVVQRPTHATAVAPVTERPTVTKPAILTQSPVIQKPIAATQRPIMKPASPQLSLPALANNASTSTVHKDFVCQVGRGVCRAVFKGTAWSFRPQASSVNQSKLSGDACRKTSWVIPPLLIKIQPEKSQSVIVPISSGVESKWVQVKLAASRIRTPFKLHFQQTGPRSEDEPAFSSRTNLHMVFGELRIFNGNCTP</sequence>
<gene>
    <name evidence="4" type="ORF">GHT06_014016</name>
</gene>
<organism evidence="4 5">
    <name type="scientific">Daphnia sinensis</name>
    <dbReference type="NCBI Taxonomy" id="1820382"/>
    <lineage>
        <taxon>Eukaryota</taxon>
        <taxon>Metazoa</taxon>
        <taxon>Ecdysozoa</taxon>
        <taxon>Arthropoda</taxon>
        <taxon>Crustacea</taxon>
        <taxon>Branchiopoda</taxon>
        <taxon>Diplostraca</taxon>
        <taxon>Cladocera</taxon>
        <taxon>Anomopoda</taxon>
        <taxon>Daphniidae</taxon>
        <taxon>Daphnia</taxon>
        <taxon>Daphnia similis group</taxon>
    </lineage>
</organism>
<dbReference type="PROSITE" id="PS51257">
    <property type="entry name" value="PROKAR_LIPOPROTEIN"/>
    <property type="match status" value="1"/>
</dbReference>
<comment type="caution">
    <text evidence="4">The sequence shown here is derived from an EMBL/GenBank/DDBJ whole genome shotgun (WGS) entry which is preliminary data.</text>
</comment>
<dbReference type="SUPFAM" id="SSF55797">
    <property type="entry name" value="PR-1-like"/>
    <property type="match status" value="1"/>
</dbReference>
<dbReference type="InterPro" id="IPR001283">
    <property type="entry name" value="CRISP-related"/>
</dbReference>
<dbReference type="InterPro" id="IPR018244">
    <property type="entry name" value="Allrgn_V5/Tpx1_CS"/>
</dbReference>
<dbReference type="Proteomes" id="UP000820818">
    <property type="component" value="Linkage Group LG4"/>
</dbReference>
<dbReference type="PRINTS" id="PR00838">
    <property type="entry name" value="V5ALLERGEN"/>
</dbReference>
<dbReference type="PANTHER" id="PTHR10334">
    <property type="entry name" value="CYSTEINE-RICH SECRETORY PROTEIN-RELATED"/>
    <property type="match status" value="1"/>
</dbReference>
<proteinExistence type="predicted"/>
<reference evidence="4 5" key="1">
    <citation type="submission" date="2022-05" db="EMBL/GenBank/DDBJ databases">
        <title>A multi-omics perspective on studying reproductive biology in Daphnia sinensis.</title>
        <authorList>
            <person name="Jia J."/>
        </authorList>
    </citation>
    <scope>NUCLEOTIDE SEQUENCE [LARGE SCALE GENOMIC DNA]</scope>
    <source>
        <strain evidence="4 5">WSL</strain>
    </source>
</reference>
<dbReference type="PROSITE" id="PS01010">
    <property type="entry name" value="CRISP_2"/>
    <property type="match status" value="1"/>
</dbReference>
<dbReference type="AlphaFoldDB" id="A0AAD5LC79"/>
<evidence type="ECO:0000313" key="5">
    <source>
        <dbReference type="Proteomes" id="UP000820818"/>
    </source>
</evidence>
<dbReference type="GO" id="GO:0005576">
    <property type="term" value="C:extracellular region"/>
    <property type="evidence" value="ECO:0007669"/>
    <property type="project" value="InterPro"/>
</dbReference>
<feature type="chain" id="PRO_5041984385" description="SCP domain-containing protein" evidence="2">
    <location>
        <begin position="21"/>
        <end position="482"/>
    </location>
</feature>
<dbReference type="InterPro" id="IPR014044">
    <property type="entry name" value="CAP_dom"/>
</dbReference>
<feature type="domain" description="SCP" evidence="3">
    <location>
        <begin position="57"/>
        <end position="219"/>
    </location>
</feature>